<dbReference type="InterPro" id="IPR033579">
    <property type="entry name" value="TMEM128"/>
</dbReference>
<feature type="transmembrane region" description="Helical" evidence="1">
    <location>
        <begin position="55"/>
        <end position="73"/>
    </location>
</feature>
<evidence type="ECO:0000256" key="1">
    <source>
        <dbReference type="SAM" id="Phobius"/>
    </source>
</evidence>
<evidence type="ECO:0000313" key="2">
    <source>
        <dbReference type="EMBL" id="CCC51720.1"/>
    </source>
</evidence>
<accession>G0U763</accession>
<dbReference type="Pfam" id="PF20479">
    <property type="entry name" value="TMEM128"/>
    <property type="match status" value="1"/>
</dbReference>
<reference evidence="2" key="1">
    <citation type="journal article" date="2012" name="Proc. Natl. Acad. Sci. U.S.A.">
        <title>Antigenic diversity is generated by distinct evolutionary mechanisms in African trypanosome species.</title>
        <authorList>
            <person name="Jackson A.P."/>
            <person name="Berry A."/>
            <person name="Aslett M."/>
            <person name="Allison H.C."/>
            <person name="Burton P."/>
            <person name="Vavrova-Anderson J."/>
            <person name="Brown R."/>
            <person name="Browne H."/>
            <person name="Corton N."/>
            <person name="Hauser H."/>
            <person name="Gamble J."/>
            <person name="Gilderthorp R."/>
            <person name="Marcello L."/>
            <person name="McQuillan J."/>
            <person name="Otto T.D."/>
            <person name="Quail M.A."/>
            <person name="Sanders M.J."/>
            <person name="van Tonder A."/>
            <person name="Ginger M.L."/>
            <person name="Field M.C."/>
            <person name="Barry J.D."/>
            <person name="Hertz-Fowler C."/>
            <person name="Berriman M."/>
        </authorList>
    </citation>
    <scope>NUCLEOTIDE SEQUENCE</scope>
    <source>
        <strain evidence="2">Y486</strain>
    </source>
</reference>
<dbReference type="AlphaFoldDB" id="G0U763"/>
<feature type="transmembrane region" description="Helical" evidence="1">
    <location>
        <begin position="17"/>
        <end position="34"/>
    </location>
</feature>
<keyword evidence="1" id="KW-1133">Transmembrane helix</keyword>
<keyword evidence="1" id="KW-0812">Transmembrane</keyword>
<proteinExistence type="predicted"/>
<feature type="transmembrane region" description="Helical" evidence="1">
    <location>
        <begin position="93"/>
        <end position="112"/>
    </location>
</feature>
<dbReference type="PANTHER" id="PTHR31134:SF1">
    <property type="entry name" value="TRANSMEMBRANE PROTEIN 128"/>
    <property type="match status" value="1"/>
</dbReference>
<protein>
    <submittedName>
        <fullName evidence="2">Uncharacterized protein</fullName>
    </submittedName>
</protein>
<keyword evidence="1" id="KW-0472">Membrane</keyword>
<organism evidence="2">
    <name type="scientific">Trypanosoma vivax (strain Y486)</name>
    <dbReference type="NCBI Taxonomy" id="1055687"/>
    <lineage>
        <taxon>Eukaryota</taxon>
        <taxon>Discoba</taxon>
        <taxon>Euglenozoa</taxon>
        <taxon>Kinetoplastea</taxon>
        <taxon>Metakinetoplastina</taxon>
        <taxon>Trypanosomatida</taxon>
        <taxon>Trypanosomatidae</taxon>
        <taxon>Trypanosoma</taxon>
        <taxon>Duttonella</taxon>
    </lineage>
</organism>
<dbReference type="VEuPathDB" id="TriTrypDB:TvY486_1007660"/>
<name>G0U763_TRYVY</name>
<dbReference type="EMBL" id="HE573026">
    <property type="protein sequence ID" value="CCC51720.1"/>
    <property type="molecule type" value="Genomic_DNA"/>
</dbReference>
<feature type="transmembrane region" description="Helical" evidence="1">
    <location>
        <begin position="119"/>
        <end position="138"/>
    </location>
</feature>
<dbReference type="PANTHER" id="PTHR31134">
    <property type="entry name" value="TRANSMEMBRANE PROTEIN 128"/>
    <property type="match status" value="1"/>
</dbReference>
<sequence>MRVSNTIPLPPPPPRDLYFYVKNLGFALVSGTIVKSSRLVEVMLRSKKVFKTALWLSYAFYAVFIVLWFYTAFFVQPRNPNWSETHKRLLQGITAIVCAAGLFWAIAVWPVYHLWTLPLGLVTVIFFLSVMSIIPSFGRKLKK</sequence>
<gene>
    <name evidence="2" type="ORF">TVY486_1007660</name>
</gene>